<sequence>MNQQVPIEGRGDNEGRRREREEAARNDAEPPAVQQRVENNKQPQWTILSSVEAVLLNGLPHPGNMSVNDFLRFNLLEDIDLDQRLLRASMFAFVQRCEEYINDVNTLNRIFATIAYKVYKRFVSIYGFYEDEGILNLRRWQQANEEVKARLHVNIRGLRNGDQTWIIVTNMLNDALKEALGEAAQTAGGAVELSGLYDSIYNAKWSYVMSGYDAGPFGMYVFNGRPQRIWTEAEVDITPDPANVDAEIEERSYGLEIFVLTSEEGWPYNRFEMDYTTGRKAAFQHVYIRREIMRVWYIIQRGLQTWWVEKTAHRPPIHIVIGTAGIGKSCGVGSFLLHSLLHFHEGMLDVVAYFTGGIAYLIYNDKPGEVGRVEQYKGVTASVRAINAVKYEKTGHIIMDTRYATQQLYTHLPSYTWGVTFLTFPNSARFDDWTTNRGGRQIIINCDDVRDTKAFVAWKKLSVASCYAILDKESQVRIVEEIKNEWKTIEGRVDVVGPVPRCVYDSMEYTKRVSQAKKTITAINDDNKRHYEDITMKIAGWQNDKVTHRLVRIVRVRDAGESIDGYRCRPLSACIGNAIFFKLLSIIVQKTAIRQVMISDESAAANVFKSGALFAFLFPRVFKVIRDNIKYLRRPGGPEEKRCILKDMTPQQLRLTGEKFLPDARQQPIEKCEYMVLYRPATVNEPVVDGFFFVEGRFRKSPKGRAALTTPNIAVLLQVTKLACHPTTASKVQKFRENMARYFSDWGAFSSNMVWEMIYINGASGGVITRWQLCDGDDPAEAADMWRNMTQYQVTLREEMQGQLMRAYRDEGWYRDAPLLAMEPAPQPRNEQAGTQGG</sequence>
<dbReference type="InterPro" id="IPR056000">
    <property type="entry name" value="DUF7578"/>
</dbReference>
<organism evidence="5 6">
    <name type="scientific">Trypanosoma brucei equiperdum</name>
    <dbReference type="NCBI Taxonomy" id="630700"/>
    <lineage>
        <taxon>Eukaryota</taxon>
        <taxon>Discoba</taxon>
        <taxon>Euglenozoa</taxon>
        <taxon>Kinetoplastea</taxon>
        <taxon>Metakinetoplastina</taxon>
        <taxon>Trypanosomatida</taxon>
        <taxon>Trypanosomatidae</taxon>
        <taxon>Trypanosoma</taxon>
    </lineage>
</organism>
<dbReference type="PANTHER" id="PTHR33129">
    <property type="entry name" value="PROTEIN KINASE DOMAIN-CONTAINING PROTEIN-RELATED"/>
    <property type="match status" value="1"/>
</dbReference>
<dbReference type="EMBL" id="QSBY01000006">
    <property type="protein sequence ID" value="RHW71960.1"/>
    <property type="molecule type" value="Genomic_DNA"/>
</dbReference>
<evidence type="ECO:0000313" key="5">
    <source>
        <dbReference type="EMBL" id="RHW71960.1"/>
    </source>
</evidence>
<dbReference type="AlphaFoldDB" id="A0A3L6LC41"/>
<dbReference type="Pfam" id="PF07999">
    <property type="entry name" value="RHSP"/>
    <property type="match status" value="1"/>
</dbReference>
<name>A0A3L6LC41_9TRYP</name>
<proteinExistence type="predicted"/>
<dbReference type="NCBIfam" id="TIGR01631">
    <property type="entry name" value="Trypano_RHS"/>
    <property type="match status" value="1"/>
</dbReference>
<feature type="domain" description="Retrotransposon hot spot protein N-terminal" evidence="3">
    <location>
        <begin position="197"/>
        <end position="311"/>
    </location>
</feature>
<reference evidence="5 6" key="1">
    <citation type="submission" date="2018-09" db="EMBL/GenBank/DDBJ databases">
        <title>whole genome sequence of T. equiperdum IVM-t1 strain.</title>
        <authorList>
            <person name="Suganuma K."/>
        </authorList>
    </citation>
    <scope>NUCLEOTIDE SEQUENCE [LARGE SCALE GENOMIC DNA]</scope>
    <source>
        <strain evidence="5 6">IVM-t1</strain>
    </source>
</reference>
<dbReference type="Pfam" id="PF24466">
    <property type="entry name" value="DUF7578"/>
    <property type="match status" value="1"/>
</dbReference>
<dbReference type="Pfam" id="PF20445">
    <property type="entry name" value="RHS_N"/>
    <property type="match status" value="1"/>
</dbReference>
<evidence type="ECO:0000259" key="2">
    <source>
        <dbReference type="Pfam" id="PF07999"/>
    </source>
</evidence>
<feature type="compositionally biased region" description="Basic and acidic residues" evidence="1">
    <location>
        <begin position="9"/>
        <end position="28"/>
    </location>
</feature>
<comment type="caution">
    <text evidence="5">The sequence shown here is derived from an EMBL/GenBank/DDBJ whole genome shotgun (WGS) entry which is preliminary data.</text>
</comment>
<dbReference type="InterPro" id="IPR046836">
    <property type="entry name" value="RHS_C"/>
</dbReference>
<accession>A0A3L6LC41</accession>
<feature type="domain" description="DUF7578" evidence="4">
    <location>
        <begin position="62"/>
        <end position="123"/>
    </location>
</feature>
<dbReference type="Proteomes" id="UP000266743">
    <property type="component" value="Chromosome 6"/>
</dbReference>
<dbReference type="InterPro" id="IPR046835">
    <property type="entry name" value="RHS_N"/>
</dbReference>
<evidence type="ECO:0000259" key="3">
    <source>
        <dbReference type="Pfam" id="PF20445"/>
    </source>
</evidence>
<evidence type="ECO:0000313" key="6">
    <source>
        <dbReference type="Proteomes" id="UP000266743"/>
    </source>
</evidence>
<feature type="domain" description="Retrotransposon hot spot protein,C-terminal" evidence="2">
    <location>
        <begin position="319"/>
        <end position="632"/>
    </location>
</feature>
<dbReference type="PANTHER" id="PTHR33129:SF3">
    <property type="entry name" value="HOT SPOT (RHS) PROTEIN, PUTATIVE-RELATED"/>
    <property type="match status" value="1"/>
</dbReference>
<dbReference type="InterPro" id="IPR052980">
    <property type="entry name" value="Crinkler_effector"/>
</dbReference>
<feature type="region of interest" description="Disordered" evidence="1">
    <location>
        <begin position="1"/>
        <end position="38"/>
    </location>
</feature>
<evidence type="ECO:0000259" key="4">
    <source>
        <dbReference type="Pfam" id="PF24466"/>
    </source>
</evidence>
<gene>
    <name evidence="5" type="ORF">DPX39_060055700</name>
</gene>
<protein>
    <submittedName>
        <fullName evidence="5">Retrotransposon hot spot (RHS) protein</fullName>
    </submittedName>
</protein>
<evidence type="ECO:0000256" key="1">
    <source>
        <dbReference type="SAM" id="MobiDB-lite"/>
    </source>
</evidence>
<dbReference type="InterPro" id="IPR006518">
    <property type="entry name" value="Trypano_RHS"/>
</dbReference>